<reference evidence="3" key="1">
    <citation type="submission" date="2022-11" db="EMBL/GenBank/DDBJ databases">
        <authorList>
            <person name="Petersen C."/>
        </authorList>
    </citation>
    <scope>NUCLEOTIDE SEQUENCE</scope>
    <source>
        <strain evidence="3">IBT 29864</strain>
    </source>
</reference>
<evidence type="ECO:0000259" key="2">
    <source>
        <dbReference type="Pfam" id="PF03959"/>
    </source>
</evidence>
<dbReference type="SUPFAM" id="SSF53474">
    <property type="entry name" value="alpha/beta-Hydrolases"/>
    <property type="match status" value="1"/>
</dbReference>
<dbReference type="Gene3D" id="3.40.50.1820">
    <property type="entry name" value="alpha/beta hydrolase"/>
    <property type="match status" value="1"/>
</dbReference>
<sequence>MAGTAPRVLMLHGHGQSAEIFYPKTRRLRKAFQDASDEAPFDFEFLSGVWPAYPDREDRDWYRVWGYGEEADRIRGLARSLEYIQDTLERKGPFIGIVGFSSGAAMAALVTSILEKREPMCGLSRKTSHSPFQFTICLSGFKLQNSYYEGFYRTKILTPSLHVSGSLDAVITPEQTKSLASHFHNVQLFEFFRGHYVPQSKEFCAALTKFLKENLKPNAH</sequence>
<dbReference type="EMBL" id="JAPZBS010000005">
    <property type="protein sequence ID" value="KAJ5370012.1"/>
    <property type="molecule type" value="Genomic_DNA"/>
</dbReference>
<dbReference type="GO" id="GO:0005737">
    <property type="term" value="C:cytoplasm"/>
    <property type="evidence" value="ECO:0007669"/>
    <property type="project" value="TreeGrafter"/>
</dbReference>
<dbReference type="GO" id="GO:0019748">
    <property type="term" value="P:secondary metabolic process"/>
    <property type="evidence" value="ECO:0007669"/>
    <property type="project" value="TreeGrafter"/>
</dbReference>
<dbReference type="InterPro" id="IPR005645">
    <property type="entry name" value="FSH-like_dom"/>
</dbReference>
<comment type="caution">
    <text evidence="3">The sequence shown here is derived from an EMBL/GenBank/DDBJ whole genome shotgun (WGS) entry which is preliminary data.</text>
</comment>
<dbReference type="RefSeq" id="XP_056554446.1">
    <property type="nucleotide sequence ID" value="XM_056699033.1"/>
</dbReference>
<dbReference type="Pfam" id="PF03959">
    <property type="entry name" value="FSH1"/>
    <property type="match status" value="1"/>
</dbReference>
<dbReference type="PANTHER" id="PTHR48070">
    <property type="entry name" value="ESTERASE OVCA2"/>
    <property type="match status" value="1"/>
</dbReference>
<reference evidence="3" key="2">
    <citation type="journal article" date="2023" name="IMA Fungus">
        <title>Comparative genomic study of the Penicillium genus elucidates a diverse pangenome and 15 lateral gene transfer events.</title>
        <authorList>
            <person name="Petersen C."/>
            <person name="Sorensen T."/>
            <person name="Nielsen M.R."/>
            <person name="Sondergaard T.E."/>
            <person name="Sorensen J.L."/>
            <person name="Fitzpatrick D.A."/>
            <person name="Frisvad J.C."/>
            <person name="Nielsen K.L."/>
        </authorList>
    </citation>
    <scope>NUCLEOTIDE SEQUENCE</scope>
    <source>
        <strain evidence="3">IBT 29864</strain>
    </source>
</reference>
<keyword evidence="4" id="KW-1185">Reference proteome</keyword>
<dbReference type="AlphaFoldDB" id="A0A9W9S0W8"/>
<dbReference type="InterPro" id="IPR029058">
    <property type="entry name" value="AB_hydrolase_fold"/>
</dbReference>
<dbReference type="GO" id="GO:0072330">
    <property type="term" value="P:monocarboxylic acid biosynthetic process"/>
    <property type="evidence" value="ECO:0007669"/>
    <property type="project" value="UniProtKB-ARBA"/>
</dbReference>
<dbReference type="InterPro" id="IPR050593">
    <property type="entry name" value="LovG"/>
</dbReference>
<protein>
    <recommendedName>
        <fullName evidence="2">Serine hydrolase domain-containing protein</fullName>
    </recommendedName>
</protein>
<gene>
    <name evidence="3" type="ORF">N7496_006104</name>
</gene>
<dbReference type="OrthoDB" id="2094269at2759"/>
<feature type="domain" description="Serine hydrolase" evidence="2">
    <location>
        <begin position="4"/>
        <end position="204"/>
    </location>
</feature>
<keyword evidence="1" id="KW-0378">Hydrolase</keyword>
<evidence type="ECO:0000313" key="4">
    <source>
        <dbReference type="Proteomes" id="UP001147782"/>
    </source>
</evidence>
<dbReference type="Proteomes" id="UP001147782">
    <property type="component" value="Unassembled WGS sequence"/>
</dbReference>
<evidence type="ECO:0000313" key="3">
    <source>
        <dbReference type="EMBL" id="KAJ5370012.1"/>
    </source>
</evidence>
<dbReference type="GO" id="GO:0005634">
    <property type="term" value="C:nucleus"/>
    <property type="evidence" value="ECO:0007669"/>
    <property type="project" value="TreeGrafter"/>
</dbReference>
<dbReference type="GeneID" id="81438212"/>
<accession>A0A9W9S0W8</accession>
<dbReference type="GO" id="GO:0016787">
    <property type="term" value="F:hydrolase activity"/>
    <property type="evidence" value="ECO:0007669"/>
    <property type="project" value="UniProtKB-KW"/>
</dbReference>
<organism evidence="3 4">
    <name type="scientific">Penicillium cataractarum</name>
    <dbReference type="NCBI Taxonomy" id="2100454"/>
    <lineage>
        <taxon>Eukaryota</taxon>
        <taxon>Fungi</taxon>
        <taxon>Dikarya</taxon>
        <taxon>Ascomycota</taxon>
        <taxon>Pezizomycotina</taxon>
        <taxon>Eurotiomycetes</taxon>
        <taxon>Eurotiomycetidae</taxon>
        <taxon>Eurotiales</taxon>
        <taxon>Aspergillaceae</taxon>
        <taxon>Penicillium</taxon>
    </lineage>
</organism>
<dbReference type="GO" id="GO:0017000">
    <property type="term" value="P:antibiotic biosynthetic process"/>
    <property type="evidence" value="ECO:0007669"/>
    <property type="project" value="UniProtKB-ARBA"/>
</dbReference>
<name>A0A9W9S0W8_9EURO</name>
<dbReference type="PANTHER" id="PTHR48070:SF6">
    <property type="entry name" value="ESTERASE OVCA2"/>
    <property type="match status" value="1"/>
</dbReference>
<proteinExistence type="predicted"/>
<evidence type="ECO:0000256" key="1">
    <source>
        <dbReference type="ARBA" id="ARBA00022801"/>
    </source>
</evidence>